<dbReference type="PANTHER" id="PTHR43731">
    <property type="entry name" value="RHOMBOID PROTEASE"/>
    <property type="match status" value="1"/>
</dbReference>
<feature type="transmembrane region" description="Helical" evidence="7">
    <location>
        <begin position="86"/>
        <end position="104"/>
    </location>
</feature>
<feature type="domain" description="Peptidase S54 rhomboid" evidence="8">
    <location>
        <begin position="44"/>
        <end position="183"/>
    </location>
</feature>
<dbReference type="Proteomes" id="UP001548189">
    <property type="component" value="Unassembled WGS sequence"/>
</dbReference>
<dbReference type="RefSeq" id="WP_353873240.1">
    <property type="nucleotide sequence ID" value="NZ_JBEVCJ010000001.1"/>
</dbReference>
<evidence type="ECO:0000256" key="7">
    <source>
        <dbReference type="SAM" id="Phobius"/>
    </source>
</evidence>
<dbReference type="InterPro" id="IPR035952">
    <property type="entry name" value="Rhomboid-like_sf"/>
</dbReference>
<feature type="transmembrane region" description="Helical" evidence="7">
    <location>
        <begin position="12"/>
        <end position="34"/>
    </location>
</feature>
<keyword evidence="4 9" id="KW-0378">Hydrolase</keyword>
<organism evidence="9 10">
    <name type="scientific">Aliikangiella maris</name>
    <dbReference type="NCBI Taxonomy" id="3162458"/>
    <lineage>
        <taxon>Bacteria</taxon>
        <taxon>Pseudomonadati</taxon>
        <taxon>Pseudomonadota</taxon>
        <taxon>Gammaproteobacteria</taxon>
        <taxon>Oceanospirillales</taxon>
        <taxon>Pleioneaceae</taxon>
        <taxon>Aliikangiella</taxon>
    </lineage>
</organism>
<feature type="transmembrane region" description="Helical" evidence="7">
    <location>
        <begin position="172"/>
        <end position="191"/>
    </location>
</feature>
<evidence type="ECO:0000313" key="10">
    <source>
        <dbReference type="Proteomes" id="UP001548189"/>
    </source>
</evidence>
<keyword evidence="10" id="KW-1185">Reference proteome</keyword>
<dbReference type="EMBL" id="JBEVCJ010000001">
    <property type="protein sequence ID" value="MET1253697.1"/>
    <property type="molecule type" value="Genomic_DNA"/>
</dbReference>
<dbReference type="EC" id="3.4.21.-" evidence="9"/>
<comment type="similarity">
    <text evidence="2">Belongs to the peptidase S54 family.</text>
</comment>
<evidence type="ECO:0000313" key="9">
    <source>
        <dbReference type="EMBL" id="MET1253697.1"/>
    </source>
</evidence>
<keyword evidence="5 7" id="KW-1133">Transmembrane helix</keyword>
<dbReference type="Pfam" id="PF01694">
    <property type="entry name" value="Rhomboid"/>
    <property type="match status" value="1"/>
</dbReference>
<protein>
    <submittedName>
        <fullName evidence="9">Rhombosortase</fullName>
        <ecNumber evidence="9">3.4.21.-</ecNumber>
    </submittedName>
</protein>
<proteinExistence type="inferred from homology"/>
<sequence length="198" mass="22481">MLNIALIRPSRFSVVIILLCIAIQAFSPDSIILLRYEYQAVIDGQWWRLFTANFTHSNWNHLWLNMSGLILIDILFQPLMTNRLKIYLLSGCILFNILLLHCFIKLEWYVGFSGALHGYLVGCALFSFKAAIKTNSFILAVVGIKLFIELNWNINELTANFIQANVVEEAHLSGAVSAIFIYVLSIILSTVKAKEKNI</sequence>
<accession>A0ABV2BP51</accession>
<comment type="subcellular location">
    <subcellularLocation>
        <location evidence="1">Membrane</location>
        <topology evidence="1">Multi-pass membrane protein</topology>
    </subcellularLocation>
</comment>
<dbReference type="NCBIfam" id="TIGR03902">
    <property type="entry name" value="rhom_GG_sort"/>
    <property type="match status" value="1"/>
</dbReference>
<reference evidence="9 10" key="1">
    <citation type="submission" date="2024-06" db="EMBL/GenBank/DDBJ databases">
        <authorList>
            <person name="Li F."/>
        </authorList>
    </citation>
    <scope>NUCLEOTIDE SEQUENCE [LARGE SCALE GENOMIC DNA]</scope>
    <source>
        <strain evidence="9 10">GXAS 311</strain>
    </source>
</reference>
<dbReference type="InterPro" id="IPR022764">
    <property type="entry name" value="Peptidase_S54_rhomboid_dom"/>
</dbReference>
<gene>
    <name evidence="9" type="primary">rrtA</name>
    <name evidence="9" type="ORF">ABVT43_01020</name>
</gene>
<dbReference type="InterPro" id="IPR050925">
    <property type="entry name" value="Rhomboid_protease_S54"/>
</dbReference>
<evidence type="ECO:0000256" key="1">
    <source>
        <dbReference type="ARBA" id="ARBA00004141"/>
    </source>
</evidence>
<evidence type="ECO:0000256" key="4">
    <source>
        <dbReference type="ARBA" id="ARBA00022801"/>
    </source>
</evidence>
<dbReference type="SUPFAM" id="SSF144091">
    <property type="entry name" value="Rhomboid-like"/>
    <property type="match status" value="1"/>
</dbReference>
<name>A0ABV2BP51_9GAMM</name>
<feature type="transmembrane region" description="Helical" evidence="7">
    <location>
        <begin position="135"/>
        <end position="152"/>
    </location>
</feature>
<evidence type="ECO:0000256" key="3">
    <source>
        <dbReference type="ARBA" id="ARBA00022692"/>
    </source>
</evidence>
<evidence type="ECO:0000256" key="5">
    <source>
        <dbReference type="ARBA" id="ARBA00022989"/>
    </source>
</evidence>
<comment type="caution">
    <text evidence="9">The sequence shown here is derived from an EMBL/GenBank/DDBJ whole genome shotgun (WGS) entry which is preliminary data.</text>
</comment>
<dbReference type="GO" id="GO:0016787">
    <property type="term" value="F:hydrolase activity"/>
    <property type="evidence" value="ECO:0007669"/>
    <property type="project" value="UniProtKB-KW"/>
</dbReference>
<dbReference type="PANTHER" id="PTHR43731:SF14">
    <property type="entry name" value="PRESENILIN-ASSOCIATED RHOMBOID-LIKE PROTEIN, MITOCHONDRIAL"/>
    <property type="match status" value="1"/>
</dbReference>
<dbReference type="Gene3D" id="1.20.1540.10">
    <property type="entry name" value="Rhomboid-like"/>
    <property type="match status" value="1"/>
</dbReference>
<dbReference type="InterPro" id="IPR023826">
    <property type="entry name" value="Rhom-like_SP_proteobac"/>
</dbReference>
<evidence type="ECO:0000259" key="8">
    <source>
        <dbReference type="Pfam" id="PF01694"/>
    </source>
</evidence>
<keyword evidence="6 7" id="KW-0472">Membrane</keyword>
<evidence type="ECO:0000256" key="6">
    <source>
        <dbReference type="ARBA" id="ARBA00023136"/>
    </source>
</evidence>
<evidence type="ECO:0000256" key="2">
    <source>
        <dbReference type="ARBA" id="ARBA00009045"/>
    </source>
</evidence>
<keyword evidence="3 7" id="KW-0812">Transmembrane</keyword>
<feature type="transmembrane region" description="Helical" evidence="7">
    <location>
        <begin position="62"/>
        <end position="79"/>
    </location>
</feature>
<feature type="transmembrane region" description="Helical" evidence="7">
    <location>
        <begin position="110"/>
        <end position="128"/>
    </location>
</feature>